<dbReference type="Pfam" id="PF03861">
    <property type="entry name" value="ANTAR"/>
    <property type="match status" value="1"/>
</dbReference>
<sequence>MSEMSDILIALLDDPRRDLGLPELVCRDAVRRLGSVGGAALCLGQDELELDLVAGSDDAAVALERKQLDLGEGPCLDAHRTGAIVHLTDPVDDRERWPLYSRAVQEAGVRAVLALPLRVGGIRLGALDLYLDRPGTLTGTELTWAVAYAETSVLVLLHLHEEGRDPAAAGTSAPDVSWLSEHLLEDDAFLDAAFQGAPEVHQATGMVAVQADVTLTEALLLLRARAFASGRSLPEVARAVVSRHLRFP</sequence>
<dbReference type="SMART" id="SM01012">
    <property type="entry name" value="ANTAR"/>
    <property type="match status" value="1"/>
</dbReference>
<dbReference type="Gene3D" id="1.10.10.10">
    <property type="entry name" value="Winged helix-like DNA-binding domain superfamily/Winged helix DNA-binding domain"/>
    <property type="match status" value="1"/>
</dbReference>
<evidence type="ECO:0000313" key="4">
    <source>
        <dbReference type="EMBL" id="NYI12197.1"/>
    </source>
</evidence>
<proteinExistence type="predicted"/>
<feature type="domain" description="ANTAR" evidence="3">
    <location>
        <begin position="180"/>
        <end position="241"/>
    </location>
</feature>
<keyword evidence="1" id="KW-0805">Transcription regulation</keyword>
<keyword evidence="5" id="KW-1185">Reference proteome</keyword>
<dbReference type="SUPFAM" id="SSF55781">
    <property type="entry name" value="GAF domain-like"/>
    <property type="match status" value="1"/>
</dbReference>
<evidence type="ECO:0000259" key="3">
    <source>
        <dbReference type="PROSITE" id="PS50921"/>
    </source>
</evidence>
<dbReference type="InterPro" id="IPR005561">
    <property type="entry name" value="ANTAR"/>
</dbReference>
<dbReference type="PROSITE" id="PS50921">
    <property type="entry name" value="ANTAR"/>
    <property type="match status" value="1"/>
</dbReference>
<dbReference type="Gene3D" id="3.30.450.40">
    <property type="match status" value="1"/>
</dbReference>
<gene>
    <name evidence="4" type="ORF">BKA05_003712</name>
</gene>
<evidence type="ECO:0000256" key="1">
    <source>
        <dbReference type="ARBA" id="ARBA00023015"/>
    </source>
</evidence>
<dbReference type="Proteomes" id="UP000537326">
    <property type="component" value="Unassembled WGS sequence"/>
</dbReference>
<dbReference type="InterPro" id="IPR029016">
    <property type="entry name" value="GAF-like_dom_sf"/>
</dbReference>
<reference evidence="4 5" key="1">
    <citation type="submission" date="2020-07" db="EMBL/GenBank/DDBJ databases">
        <title>Sequencing the genomes of 1000 actinobacteria strains.</title>
        <authorList>
            <person name="Klenk H.-P."/>
        </authorList>
    </citation>
    <scope>NUCLEOTIDE SEQUENCE [LARGE SCALE GENOMIC DNA]</scope>
    <source>
        <strain evidence="4 5">DSM 18248</strain>
    </source>
</reference>
<dbReference type="EMBL" id="JACBZI010000001">
    <property type="protein sequence ID" value="NYI12197.1"/>
    <property type="molecule type" value="Genomic_DNA"/>
</dbReference>
<keyword evidence="2" id="KW-0804">Transcription</keyword>
<evidence type="ECO:0000256" key="2">
    <source>
        <dbReference type="ARBA" id="ARBA00023163"/>
    </source>
</evidence>
<name>A0A7Y9YJE9_9ACTN</name>
<comment type="caution">
    <text evidence="4">The sequence shown here is derived from an EMBL/GenBank/DDBJ whole genome shotgun (WGS) entry which is preliminary data.</text>
</comment>
<protein>
    <recommendedName>
        <fullName evidence="3">ANTAR domain-containing protein</fullName>
    </recommendedName>
</protein>
<dbReference type="AlphaFoldDB" id="A0A7Y9YJE9"/>
<dbReference type="InterPro" id="IPR036388">
    <property type="entry name" value="WH-like_DNA-bd_sf"/>
</dbReference>
<dbReference type="Pfam" id="PF13185">
    <property type="entry name" value="GAF_2"/>
    <property type="match status" value="1"/>
</dbReference>
<organism evidence="4 5">
    <name type="scientific">Nocardioides marinus</name>
    <dbReference type="NCBI Taxonomy" id="374514"/>
    <lineage>
        <taxon>Bacteria</taxon>
        <taxon>Bacillati</taxon>
        <taxon>Actinomycetota</taxon>
        <taxon>Actinomycetes</taxon>
        <taxon>Propionibacteriales</taxon>
        <taxon>Nocardioidaceae</taxon>
        <taxon>Nocardioides</taxon>
    </lineage>
</organism>
<dbReference type="InterPro" id="IPR003018">
    <property type="entry name" value="GAF"/>
</dbReference>
<dbReference type="GO" id="GO:0003723">
    <property type="term" value="F:RNA binding"/>
    <property type="evidence" value="ECO:0007669"/>
    <property type="project" value="InterPro"/>
</dbReference>
<evidence type="ECO:0000313" key="5">
    <source>
        <dbReference type="Proteomes" id="UP000537326"/>
    </source>
</evidence>
<accession>A0A7Y9YJE9</accession>